<name>A0ABX1TXY4_9PROT</name>
<keyword evidence="2" id="KW-1185">Reference proteome</keyword>
<gene>
    <name evidence="1" type="ORF">E4Q23_11005</name>
</gene>
<sequence length="64" mass="7018">MIRARQPAECYSEAFVFNGATENCPGKAPSFQGKALRYPGKEKKPFPPVFLLGAQSIEVCTARL</sequence>
<proteinExistence type="predicted"/>
<protein>
    <recommendedName>
        <fullName evidence="3">Mobile element protein</fullName>
    </recommendedName>
</protein>
<dbReference type="EMBL" id="SPMY01000029">
    <property type="protein sequence ID" value="NMQ28236.1"/>
    <property type="molecule type" value="Genomic_DNA"/>
</dbReference>
<dbReference type="RefSeq" id="WP_169066694.1">
    <property type="nucleotide sequence ID" value="NZ_SPMY01000029.1"/>
</dbReference>
<reference evidence="1 2" key="1">
    <citation type="submission" date="2019-03" db="EMBL/GenBank/DDBJ databases">
        <title>Metabolic reconstructions from genomes of highly enriched 'Candidatus Accumulibacter' and 'Candidatus Competibacter' bioreactor populations.</title>
        <authorList>
            <person name="Annavajhala M.K."/>
            <person name="Welles L."/>
            <person name="Abbas B."/>
            <person name="Sorokin D."/>
            <person name="Park H."/>
            <person name="Van Loosdrecht M."/>
            <person name="Chandran K."/>
        </authorList>
    </citation>
    <scope>NUCLEOTIDE SEQUENCE [LARGE SCALE GENOMIC DNA]</scope>
    <source>
        <strain evidence="1 2">SBR_S</strain>
    </source>
</reference>
<comment type="caution">
    <text evidence="1">The sequence shown here is derived from an EMBL/GenBank/DDBJ whole genome shotgun (WGS) entry which is preliminary data.</text>
</comment>
<evidence type="ECO:0000313" key="1">
    <source>
        <dbReference type="EMBL" id="NMQ28236.1"/>
    </source>
</evidence>
<dbReference type="Proteomes" id="UP000749010">
    <property type="component" value="Unassembled WGS sequence"/>
</dbReference>
<organism evidence="1 2">
    <name type="scientific">Candidatus Accumulibacter phosphatis</name>
    <dbReference type="NCBI Taxonomy" id="327160"/>
    <lineage>
        <taxon>Bacteria</taxon>
        <taxon>Pseudomonadati</taxon>
        <taxon>Pseudomonadota</taxon>
        <taxon>Betaproteobacteria</taxon>
        <taxon>Candidatus Accumulibacter</taxon>
    </lineage>
</organism>
<accession>A0ABX1TXY4</accession>
<evidence type="ECO:0000313" key="2">
    <source>
        <dbReference type="Proteomes" id="UP000749010"/>
    </source>
</evidence>
<evidence type="ECO:0008006" key="3">
    <source>
        <dbReference type="Google" id="ProtNLM"/>
    </source>
</evidence>